<evidence type="ECO:0000256" key="5">
    <source>
        <dbReference type="ARBA" id="ARBA00014775"/>
    </source>
</evidence>
<evidence type="ECO:0000259" key="16">
    <source>
        <dbReference type="Pfam" id="PF00148"/>
    </source>
</evidence>
<dbReference type="EC" id="1.18.6.1" evidence="4 15"/>
<name>A0ABS5U8C4_9BACT</name>
<evidence type="ECO:0000256" key="15">
    <source>
        <dbReference type="RuleBase" id="RU364127"/>
    </source>
</evidence>
<comment type="catalytic activity">
    <reaction evidence="13 15">
        <text>N2 + 8 reduced [2Fe-2S]-[ferredoxin] + 16 ATP + 16 H2O = H2 + 8 oxidized [2Fe-2S]-[ferredoxin] + 2 NH4(+) + 16 ADP + 16 phosphate + 6 H(+)</text>
        <dbReference type="Rhea" id="RHEA:21448"/>
        <dbReference type="Rhea" id="RHEA-COMP:10000"/>
        <dbReference type="Rhea" id="RHEA-COMP:10001"/>
        <dbReference type="ChEBI" id="CHEBI:15377"/>
        <dbReference type="ChEBI" id="CHEBI:15378"/>
        <dbReference type="ChEBI" id="CHEBI:17997"/>
        <dbReference type="ChEBI" id="CHEBI:18276"/>
        <dbReference type="ChEBI" id="CHEBI:28938"/>
        <dbReference type="ChEBI" id="CHEBI:30616"/>
        <dbReference type="ChEBI" id="CHEBI:33737"/>
        <dbReference type="ChEBI" id="CHEBI:33738"/>
        <dbReference type="ChEBI" id="CHEBI:43474"/>
        <dbReference type="ChEBI" id="CHEBI:456216"/>
        <dbReference type="EC" id="1.18.6.1"/>
    </reaction>
</comment>
<dbReference type="Proteomes" id="UP000784128">
    <property type="component" value="Unassembled WGS sequence"/>
</dbReference>
<evidence type="ECO:0000256" key="2">
    <source>
        <dbReference type="ARBA" id="ARBA00011002"/>
    </source>
</evidence>
<sequence length="490" mass="54198">MSATESAAAVKYVTETPPEEIARVKEWINSEEYKEKNFARQALVINPAHGCQPLGAEMVAHGFEGSLPFTHGSQGCASYYRSTLNRHFREPAPAVSDSMTEDGAVFGGQNNLHEALENAVALYKPKMISIFTSCMPEVIGDDLTAFIKNAKQKGCVPEGLPVPYANTPSFNGSHVHGYDAMLLSILQTLTEGKQIEGRCTGKLNLIAGCDFNTGNYREYKRILEAFGIPCTVLGDISETFDSPCDGTYRMYAGGTKLEDAADSINGKATITLGPYATSKTFGWIKDNYSGKHASMPMPVGIEKTDAFLMKIAELFGKPVPASLKAERGRAVDAMTDAHQYIHGKKFAVYGDPDYLIAYVTFLLEMGAKPYHILCSKGSKKLEKEIQALLDASLYGKDCKIYMNKDLWHMRSLVVTDPVDAMIGDTHGKFAARDAGIPLFRFGFPIFDRVNLHRYPLVGYQGIINMITFICNKFIDIKDETCEDRFFEMMR</sequence>
<comment type="similarity">
    <text evidence="2 14">Belongs to the NifD/NifK/NifE/NifN family.</text>
</comment>
<keyword evidence="10 15" id="KW-0408">Iron</keyword>
<dbReference type="PROSITE" id="PS00699">
    <property type="entry name" value="NITROGENASE_1_1"/>
    <property type="match status" value="1"/>
</dbReference>
<keyword evidence="18" id="KW-1185">Reference proteome</keyword>
<dbReference type="PANTHER" id="PTHR33712">
    <property type="entry name" value="LIGHT-INDEPENDENT PROTOCHLOROPHYLLIDE REDUCTASE SUBUNIT B"/>
    <property type="match status" value="1"/>
</dbReference>
<evidence type="ECO:0000256" key="12">
    <source>
        <dbReference type="ARBA" id="ARBA00023231"/>
    </source>
</evidence>
<dbReference type="GO" id="GO:0016163">
    <property type="term" value="F:nitrogenase activity"/>
    <property type="evidence" value="ECO:0007669"/>
    <property type="project" value="UniProtKB-EC"/>
</dbReference>
<dbReference type="PANTHER" id="PTHR33712:SF7">
    <property type="entry name" value="LIGHT-INDEPENDENT PROTOCHLOROPHYLLIDE REDUCTASE SUBUNIT B"/>
    <property type="match status" value="1"/>
</dbReference>
<accession>A0ABS5U8C4</accession>
<evidence type="ECO:0000256" key="7">
    <source>
        <dbReference type="ARBA" id="ARBA00022741"/>
    </source>
</evidence>
<keyword evidence="7 15" id="KW-0547">Nucleotide-binding</keyword>
<evidence type="ECO:0000256" key="14">
    <source>
        <dbReference type="RuleBase" id="RU004021"/>
    </source>
</evidence>
<keyword evidence="8 15" id="KW-0067">ATP-binding</keyword>
<evidence type="ECO:0000256" key="3">
    <source>
        <dbReference type="ARBA" id="ARBA00011462"/>
    </source>
</evidence>
<evidence type="ECO:0000256" key="13">
    <source>
        <dbReference type="ARBA" id="ARBA00047967"/>
    </source>
</evidence>
<comment type="caution">
    <text evidence="17">The sequence shown here is derived from an EMBL/GenBank/DDBJ whole genome shotgun (WGS) entry which is preliminary data.</text>
</comment>
<dbReference type="InterPro" id="IPR000318">
    <property type="entry name" value="Nase_comp1_CS"/>
</dbReference>
<comment type="cofactor">
    <cofactor evidence="15">
        <name>[8Fe-7S] cluster</name>
        <dbReference type="ChEBI" id="CHEBI:21143"/>
    </cofactor>
    <text evidence="15">Binds 1 [8Fe-7S] cluster per heterodimer.</text>
</comment>
<evidence type="ECO:0000313" key="18">
    <source>
        <dbReference type="Proteomes" id="UP000784128"/>
    </source>
</evidence>
<protein>
    <recommendedName>
        <fullName evidence="5 15">Nitrogenase molybdenum-iron protein beta chain</fullName>
        <ecNumber evidence="4 15">1.18.6.1</ecNumber>
    </recommendedName>
    <alternativeName>
        <fullName evidence="15">Dinitrogenase</fullName>
    </alternativeName>
</protein>
<dbReference type="InterPro" id="IPR005976">
    <property type="entry name" value="Nase_Mo-Fe_CF_bsu"/>
</dbReference>
<dbReference type="NCBIfam" id="TIGR01286">
    <property type="entry name" value="nifK"/>
    <property type="match status" value="1"/>
</dbReference>
<keyword evidence="11 15" id="KW-0411">Iron-sulfur</keyword>
<comment type="function">
    <text evidence="1 15">This molybdenum-iron protein is part of the nitrogenase complex that catalyzes the key enzymatic reactions in nitrogen fixation.</text>
</comment>
<proteinExistence type="inferred from homology"/>
<keyword evidence="6 15" id="KW-0479">Metal-binding</keyword>
<dbReference type="SUPFAM" id="SSF53807">
    <property type="entry name" value="Helical backbone' metal receptor"/>
    <property type="match status" value="1"/>
</dbReference>
<evidence type="ECO:0000256" key="1">
    <source>
        <dbReference type="ARBA" id="ARBA00002621"/>
    </source>
</evidence>
<evidence type="ECO:0000256" key="4">
    <source>
        <dbReference type="ARBA" id="ARBA00012773"/>
    </source>
</evidence>
<dbReference type="RefSeq" id="WP_214298185.1">
    <property type="nucleotide sequence ID" value="NZ_JAHDYS010000007.1"/>
</dbReference>
<dbReference type="InterPro" id="IPR050152">
    <property type="entry name" value="ChlB/BchB/BchZ"/>
</dbReference>
<evidence type="ECO:0000256" key="6">
    <source>
        <dbReference type="ARBA" id="ARBA00022723"/>
    </source>
</evidence>
<dbReference type="CDD" id="cd01974">
    <property type="entry name" value="Nitrogenase_MoFe_beta"/>
    <property type="match status" value="1"/>
</dbReference>
<evidence type="ECO:0000256" key="9">
    <source>
        <dbReference type="ARBA" id="ARBA00023002"/>
    </source>
</evidence>
<dbReference type="Pfam" id="PF00148">
    <property type="entry name" value="Oxidored_nitro"/>
    <property type="match status" value="1"/>
</dbReference>
<dbReference type="Gene3D" id="1.20.89.10">
    <property type="entry name" value="Nitrogenase Molybdenum-iron Protein, subunit B, domain 4"/>
    <property type="match status" value="1"/>
</dbReference>
<feature type="domain" description="Nitrogenase/oxidoreductase component 1" evidence="16">
    <location>
        <begin position="51"/>
        <end position="473"/>
    </location>
</feature>
<organism evidence="17 18">
    <name type="scientific">Pelotalea chapellei</name>
    <dbReference type="NCBI Taxonomy" id="44671"/>
    <lineage>
        <taxon>Bacteria</taxon>
        <taxon>Pseudomonadati</taxon>
        <taxon>Thermodesulfobacteriota</taxon>
        <taxon>Desulfuromonadia</taxon>
        <taxon>Geobacterales</taxon>
        <taxon>Geobacteraceae</taxon>
        <taxon>Pelotalea</taxon>
    </lineage>
</organism>
<keyword evidence="9 15" id="KW-0560">Oxidoreductase</keyword>
<evidence type="ECO:0000256" key="11">
    <source>
        <dbReference type="ARBA" id="ARBA00023014"/>
    </source>
</evidence>
<evidence type="ECO:0000256" key="10">
    <source>
        <dbReference type="ARBA" id="ARBA00023004"/>
    </source>
</evidence>
<reference evidence="17 18" key="1">
    <citation type="submission" date="2021-05" db="EMBL/GenBank/DDBJ databases">
        <title>The draft genome of Geobacter chapellei DSM 13688.</title>
        <authorList>
            <person name="Xu Z."/>
            <person name="Masuda Y."/>
            <person name="Itoh H."/>
            <person name="Senoo K."/>
        </authorList>
    </citation>
    <scope>NUCLEOTIDE SEQUENCE [LARGE SCALE GENOMIC DNA]</scope>
    <source>
        <strain evidence="17 18">DSM 13688</strain>
    </source>
</reference>
<gene>
    <name evidence="17" type="primary">nifK</name>
    <name evidence="17" type="ORF">KJB30_08885</name>
</gene>
<evidence type="ECO:0000256" key="8">
    <source>
        <dbReference type="ARBA" id="ARBA00022840"/>
    </source>
</evidence>
<dbReference type="EMBL" id="JAHDYS010000007">
    <property type="protein sequence ID" value="MBT1071896.1"/>
    <property type="molecule type" value="Genomic_DNA"/>
</dbReference>
<comment type="subunit">
    <text evidence="3 15">Tetramer of two alpha and two beta chains. Forms complex with the iron protein (nitrogenase component 2).</text>
</comment>
<dbReference type="Gene3D" id="3.40.50.1980">
    <property type="entry name" value="Nitrogenase molybdenum iron protein domain"/>
    <property type="match status" value="3"/>
</dbReference>
<dbReference type="InterPro" id="IPR000510">
    <property type="entry name" value="Nase/OxRdtase_comp1"/>
</dbReference>
<keyword evidence="12 14" id="KW-0535">Nitrogen fixation</keyword>
<evidence type="ECO:0000313" key="17">
    <source>
        <dbReference type="EMBL" id="MBT1071896.1"/>
    </source>
</evidence>